<dbReference type="AlphaFoldDB" id="A8G5Z4"/>
<keyword evidence="3 5" id="KW-1133">Transmembrane helix</keyword>
<evidence type="ECO:0000256" key="5">
    <source>
        <dbReference type="SAM" id="Phobius"/>
    </source>
</evidence>
<gene>
    <name evidence="7" type="ordered locus">P9215_14101</name>
</gene>
<comment type="subcellular location">
    <subcellularLocation>
        <location evidence="1">Membrane</location>
        <topology evidence="1">Multi-pass membrane protein</topology>
    </subcellularLocation>
</comment>
<evidence type="ECO:0000313" key="7">
    <source>
        <dbReference type="EMBL" id="ABV51025.1"/>
    </source>
</evidence>
<accession>A8G5Z4</accession>
<evidence type="ECO:0000256" key="3">
    <source>
        <dbReference type="ARBA" id="ARBA00022989"/>
    </source>
</evidence>
<dbReference type="eggNOG" id="COG3307">
    <property type="taxonomic scope" value="Bacteria"/>
</dbReference>
<dbReference type="GO" id="GO:0016020">
    <property type="term" value="C:membrane"/>
    <property type="evidence" value="ECO:0007669"/>
    <property type="project" value="UniProtKB-SubCell"/>
</dbReference>
<feature type="transmembrane region" description="Helical" evidence="5">
    <location>
        <begin position="25"/>
        <end position="49"/>
    </location>
</feature>
<dbReference type="HOGENOM" id="CLU_052475_0_0_3"/>
<dbReference type="Proteomes" id="UP000002014">
    <property type="component" value="Chromosome"/>
</dbReference>
<dbReference type="Pfam" id="PF04932">
    <property type="entry name" value="Wzy_C"/>
    <property type="match status" value="1"/>
</dbReference>
<feature type="domain" description="O-antigen ligase-related" evidence="6">
    <location>
        <begin position="219"/>
        <end position="365"/>
    </location>
</feature>
<dbReference type="RefSeq" id="WP_012008073.1">
    <property type="nucleotide sequence ID" value="NC_009840.1"/>
</dbReference>
<feature type="transmembrane region" description="Helical" evidence="5">
    <location>
        <begin position="215"/>
        <end position="242"/>
    </location>
</feature>
<protein>
    <recommendedName>
        <fullName evidence="6">O-antigen ligase-related domain-containing protein</fullName>
    </recommendedName>
</protein>
<reference evidence="7 8" key="1">
    <citation type="journal article" date="2007" name="PLoS Genet.">
        <title>Patterns and implications of gene gain and loss in the evolution of Prochlorococcus.</title>
        <authorList>
            <person name="Kettler G.C."/>
            <person name="Martiny A.C."/>
            <person name="Huang K."/>
            <person name="Zucker J."/>
            <person name="Coleman M.L."/>
            <person name="Rodrigue S."/>
            <person name="Chen F."/>
            <person name="Lapidus A."/>
            <person name="Ferriera S."/>
            <person name="Johnson J."/>
            <person name="Steglich C."/>
            <person name="Church G.M."/>
            <person name="Richardson P."/>
            <person name="Chisholm S.W."/>
        </authorList>
    </citation>
    <scope>NUCLEOTIDE SEQUENCE [LARGE SCALE GENOMIC DNA]</scope>
    <source>
        <strain evidence="7 8">MIT 9215</strain>
    </source>
</reference>
<proteinExistence type="predicted"/>
<feature type="transmembrane region" description="Helical" evidence="5">
    <location>
        <begin position="254"/>
        <end position="273"/>
    </location>
</feature>
<dbReference type="InterPro" id="IPR007016">
    <property type="entry name" value="O-antigen_ligase-rel_domated"/>
</dbReference>
<evidence type="ECO:0000256" key="1">
    <source>
        <dbReference type="ARBA" id="ARBA00004141"/>
    </source>
</evidence>
<evidence type="ECO:0000259" key="6">
    <source>
        <dbReference type="Pfam" id="PF04932"/>
    </source>
</evidence>
<name>A8G5Z4_PROM2</name>
<feature type="transmembrane region" description="Helical" evidence="5">
    <location>
        <begin position="134"/>
        <end position="152"/>
    </location>
</feature>
<sequence>MSIITISKDLFAKNLKNKNQNPHYVGLKIFHCGILFLAAAPSISLVLLFSSSIIGGFNRPHNYFKDKFNYPFIAVAILMILNCLIINFFKKDIDSFEITKIWIGLSNWIPFFWCFWGFQPFLESQQLRIKSAKLFIIGSLPVLISGFSQYFLKIYGPFSFFNNLIIWYQRPLDSNHMVTGLFNNQNYAGAWLCIVFPLCLVFLGKKNDNKFQKILFFLLCFSFFFMIILTTSRAAIFAIFISLFLSGHVIKNKFLALISLLSIPLILNLIKVYSLNFQSKFFNFIPFERLIKKASLTNFSNIQLDPRIEIWQKSLEIIKSNLLTGYGAGSFELLYKQTNGALEIFHSHNIFFELAISHGLPSSLIIFFTMIYIVIFSWKINFDQLGKKSEGDIVFKNFDKAWIISFIIFFLIHIVDITYFDGRISTISWILLSGMVCIIKSKKGLKKPYQV</sequence>
<evidence type="ECO:0000256" key="2">
    <source>
        <dbReference type="ARBA" id="ARBA00022692"/>
    </source>
</evidence>
<keyword evidence="4 5" id="KW-0472">Membrane</keyword>
<organism evidence="7 8">
    <name type="scientific">Prochlorococcus marinus (strain MIT 9215)</name>
    <dbReference type="NCBI Taxonomy" id="93060"/>
    <lineage>
        <taxon>Bacteria</taxon>
        <taxon>Bacillati</taxon>
        <taxon>Cyanobacteriota</taxon>
        <taxon>Cyanophyceae</taxon>
        <taxon>Synechococcales</taxon>
        <taxon>Prochlorococcaceae</taxon>
        <taxon>Prochlorococcus</taxon>
    </lineage>
</organism>
<dbReference type="STRING" id="93060.P9215_14101"/>
<keyword evidence="2 5" id="KW-0812">Transmembrane</keyword>
<dbReference type="KEGG" id="pmh:P9215_14101"/>
<dbReference type="PANTHER" id="PTHR37422:SF13">
    <property type="entry name" value="LIPOPOLYSACCHARIDE BIOSYNTHESIS PROTEIN PA4999-RELATED"/>
    <property type="match status" value="1"/>
</dbReference>
<dbReference type="EMBL" id="CP000825">
    <property type="protein sequence ID" value="ABV51025.1"/>
    <property type="molecule type" value="Genomic_DNA"/>
</dbReference>
<evidence type="ECO:0000256" key="4">
    <source>
        <dbReference type="ARBA" id="ARBA00023136"/>
    </source>
</evidence>
<feature type="transmembrane region" description="Helical" evidence="5">
    <location>
        <begin position="70"/>
        <end position="89"/>
    </location>
</feature>
<feature type="transmembrane region" description="Helical" evidence="5">
    <location>
        <begin position="401"/>
        <end position="420"/>
    </location>
</feature>
<dbReference type="InterPro" id="IPR051533">
    <property type="entry name" value="WaaL-like"/>
</dbReference>
<dbReference type="OrthoDB" id="547142at2"/>
<feature type="transmembrane region" description="Helical" evidence="5">
    <location>
        <begin position="364"/>
        <end position="381"/>
    </location>
</feature>
<evidence type="ECO:0000313" key="8">
    <source>
        <dbReference type="Proteomes" id="UP000002014"/>
    </source>
</evidence>
<feature type="transmembrane region" description="Helical" evidence="5">
    <location>
        <begin position="187"/>
        <end position="203"/>
    </location>
</feature>
<dbReference type="PANTHER" id="PTHR37422">
    <property type="entry name" value="TEICHURONIC ACID BIOSYNTHESIS PROTEIN TUAE"/>
    <property type="match status" value="1"/>
</dbReference>